<dbReference type="EC" id="3.6.1.7" evidence="2 5"/>
<protein>
    <recommendedName>
        <fullName evidence="3 5">acylphosphatase</fullName>
        <ecNumber evidence="2 5">3.6.1.7</ecNumber>
    </recommendedName>
</protein>
<comment type="caution">
    <text evidence="8">The sequence shown here is derived from an EMBL/GenBank/DDBJ whole genome shotgun (WGS) entry which is preliminary data.</text>
</comment>
<dbReference type="PROSITE" id="PS51160">
    <property type="entry name" value="ACYLPHOSPHATASE_3"/>
    <property type="match status" value="1"/>
</dbReference>
<dbReference type="InterPro" id="IPR001792">
    <property type="entry name" value="Acylphosphatase-like_dom"/>
</dbReference>
<evidence type="ECO:0000256" key="1">
    <source>
        <dbReference type="ARBA" id="ARBA00005614"/>
    </source>
</evidence>
<dbReference type="InterPro" id="IPR036046">
    <property type="entry name" value="Acylphosphatase-like_dom_sf"/>
</dbReference>
<reference evidence="8 9" key="1">
    <citation type="submission" date="2020-08" db="EMBL/GenBank/DDBJ databases">
        <title>A Genomic Blueprint of the Chicken Gut Microbiome.</title>
        <authorList>
            <person name="Gilroy R."/>
            <person name="Ravi A."/>
            <person name="Getino M."/>
            <person name="Pursley I."/>
            <person name="Horton D.L."/>
            <person name="Alikhan N.-F."/>
            <person name="Baker D."/>
            <person name="Gharbi K."/>
            <person name="Hall N."/>
            <person name="Watson M."/>
            <person name="Adriaenssens E.M."/>
            <person name="Foster-Nyarko E."/>
            <person name="Jarju S."/>
            <person name="Secka A."/>
            <person name="Antonio M."/>
            <person name="Oren A."/>
            <person name="Chaudhuri R."/>
            <person name="La Ragione R.M."/>
            <person name="Hildebrand F."/>
            <person name="Pallen M.J."/>
        </authorList>
    </citation>
    <scope>NUCLEOTIDE SEQUENCE [LARGE SCALE GENOMIC DNA]</scope>
    <source>
        <strain evidence="8 9">Sa2CUA1</strain>
    </source>
</reference>
<dbReference type="PANTHER" id="PTHR47268:SF4">
    <property type="entry name" value="ACYLPHOSPHATASE"/>
    <property type="match status" value="1"/>
</dbReference>
<evidence type="ECO:0000313" key="8">
    <source>
        <dbReference type="EMBL" id="MBD7996010.1"/>
    </source>
</evidence>
<evidence type="ECO:0000256" key="4">
    <source>
        <dbReference type="ARBA" id="ARBA00047645"/>
    </source>
</evidence>
<name>A0ABR8UTW1_9MICC</name>
<feature type="domain" description="Acylphosphatase-like" evidence="7">
    <location>
        <begin position="15"/>
        <end position="101"/>
    </location>
</feature>
<dbReference type="SUPFAM" id="SSF54975">
    <property type="entry name" value="Acylphosphatase/BLUF domain-like"/>
    <property type="match status" value="1"/>
</dbReference>
<evidence type="ECO:0000259" key="7">
    <source>
        <dbReference type="PROSITE" id="PS51160"/>
    </source>
</evidence>
<gene>
    <name evidence="8" type="ORF">H9639_11945</name>
</gene>
<dbReference type="Pfam" id="PF00708">
    <property type="entry name" value="Acylphosphatase"/>
    <property type="match status" value="1"/>
</dbReference>
<accession>A0ABR8UTW1</accession>
<dbReference type="EMBL" id="JACSQD010000005">
    <property type="protein sequence ID" value="MBD7996010.1"/>
    <property type="molecule type" value="Genomic_DNA"/>
</dbReference>
<dbReference type="Proteomes" id="UP000609874">
    <property type="component" value="Unassembled WGS sequence"/>
</dbReference>
<comment type="catalytic activity">
    <reaction evidence="4 5">
        <text>an acyl phosphate + H2O = a carboxylate + phosphate + H(+)</text>
        <dbReference type="Rhea" id="RHEA:14965"/>
        <dbReference type="ChEBI" id="CHEBI:15377"/>
        <dbReference type="ChEBI" id="CHEBI:15378"/>
        <dbReference type="ChEBI" id="CHEBI:29067"/>
        <dbReference type="ChEBI" id="CHEBI:43474"/>
        <dbReference type="ChEBI" id="CHEBI:59918"/>
        <dbReference type="EC" id="3.6.1.7"/>
    </reaction>
</comment>
<dbReference type="PROSITE" id="PS00150">
    <property type="entry name" value="ACYLPHOSPHATASE_1"/>
    <property type="match status" value="1"/>
</dbReference>
<comment type="similarity">
    <text evidence="1 6">Belongs to the acylphosphatase family.</text>
</comment>
<sequence>MDSGQSTQEPGNSIRVTAAVNGMVQGVGFRYWVMRRALNLGLTGTVINRADGSVLITAEGLPSAVDGLLEQVRSPSAPGAVHDVEEHRSAATGEFEGFAAG</sequence>
<evidence type="ECO:0000256" key="3">
    <source>
        <dbReference type="ARBA" id="ARBA00015991"/>
    </source>
</evidence>
<dbReference type="Gene3D" id="3.30.70.100">
    <property type="match status" value="1"/>
</dbReference>
<evidence type="ECO:0000256" key="5">
    <source>
        <dbReference type="PROSITE-ProRule" id="PRU00520"/>
    </source>
</evidence>
<keyword evidence="9" id="KW-1185">Reference proteome</keyword>
<dbReference type="RefSeq" id="WP_191808296.1">
    <property type="nucleotide sequence ID" value="NZ_JACSQD010000005.1"/>
</dbReference>
<evidence type="ECO:0000313" key="9">
    <source>
        <dbReference type="Proteomes" id="UP000609874"/>
    </source>
</evidence>
<proteinExistence type="inferred from homology"/>
<feature type="active site" evidence="5">
    <location>
        <position position="48"/>
    </location>
</feature>
<keyword evidence="5" id="KW-0378">Hydrolase</keyword>
<dbReference type="InterPro" id="IPR020456">
    <property type="entry name" value="Acylphosphatase"/>
</dbReference>
<dbReference type="InterPro" id="IPR017968">
    <property type="entry name" value="Acylphosphatase_CS"/>
</dbReference>
<feature type="active site" evidence="5">
    <location>
        <position position="30"/>
    </location>
</feature>
<dbReference type="PANTHER" id="PTHR47268">
    <property type="entry name" value="ACYLPHOSPHATASE"/>
    <property type="match status" value="1"/>
</dbReference>
<evidence type="ECO:0000256" key="2">
    <source>
        <dbReference type="ARBA" id="ARBA00012150"/>
    </source>
</evidence>
<organism evidence="8 9">
    <name type="scientific">Arthrobacter gallicola</name>
    <dbReference type="NCBI Taxonomy" id="2762225"/>
    <lineage>
        <taxon>Bacteria</taxon>
        <taxon>Bacillati</taxon>
        <taxon>Actinomycetota</taxon>
        <taxon>Actinomycetes</taxon>
        <taxon>Micrococcales</taxon>
        <taxon>Micrococcaceae</taxon>
        <taxon>Arthrobacter</taxon>
    </lineage>
</organism>
<evidence type="ECO:0000256" key="6">
    <source>
        <dbReference type="RuleBase" id="RU004168"/>
    </source>
</evidence>